<proteinExistence type="predicted"/>
<dbReference type="AlphaFoldDB" id="A0A239PJP2"/>
<reference evidence="2 3" key="1">
    <citation type="submission" date="2017-07" db="EMBL/GenBank/DDBJ databases">
        <authorList>
            <person name="Sun Z.S."/>
            <person name="Albrecht U."/>
            <person name="Echele G."/>
            <person name="Lee C.C."/>
        </authorList>
    </citation>
    <scope>NUCLEOTIDE SEQUENCE [LARGE SCALE GENOMIC DNA]</scope>
    <source>
        <strain evidence="2 3">CGMCC 1.12710</strain>
    </source>
</reference>
<dbReference type="EMBL" id="FZQA01000001">
    <property type="protein sequence ID" value="SNT67539.1"/>
    <property type="molecule type" value="Genomic_DNA"/>
</dbReference>
<keyword evidence="1" id="KW-0732">Signal</keyword>
<evidence type="ECO:0000313" key="2">
    <source>
        <dbReference type="EMBL" id="SNT67539.1"/>
    </source>
</evidence>
<name>A0A239PJP2_9PROT</name>
<organism evidence="2 3">
    <name type="scientific">Amphiplicatus metriothermophilus</name>
    <dbReference type="NCBI Taxonomy" id="1519374"/>
    <lineage>
        <taxon>Bacteria</taxon>
        <taxon>Pseudomonadati</taxon>
        <taxon>Pseudomonadota</taxon>
        <taxon>Alphaproteobacteria</taxon>
        <taxon>Parvularculales</taxon>
        <taxon>Parvularculaceae</taxon>
        <taxon>Amphiplicatus</taxon>
    </lineage>
</organism>
<protein>
    <submittedName>
        <fullName evidence="2">Uncharacterized protein</fullName>
    </submittedName>
</protein>
<keyword evidence="3" id="KW-1185">Reference proteome</keyword>
<accession>A0A239PJP2</accession>
<evidence type="ECO:0000256" key="1">
    <source>
        <dbReference type="SAM" id="SignalP"/>
    </source>
</evidence>
<sequence>MCFRLKQNVTAIAAFVLAGFTLAPASGQQAGAPAARGAGGVALGESQGGVTDRAYIMAPPNYAYVIEKEPGSFLDCGKGLDRRLTDAAGRDRAGLACGVTLTETLAIPAAAESARIIIHY</sequence>
<feature type="signal peptide" evidence="1">
    <location>
        <begin position="1"/>
        <end position="25"/>
    </location>
</feature>
<feature type="chain" id="PRO_5013145173" evidence="1">
    <location>
        <begin position="26"/>
        <end position="120"/>
    </location>
</feature>
<dbReference type="Proteomes" id="UP000198346">
    <property type="component" value="Unassembled WGS sequence"/>
</dbReference>
<evidence type="ECO:0000313" key="3">
    <source>
        <dbReference type="Proteomes" id="UP000198346"/>
    </source>
</evidence>
<gene>
    <name evidence="2" type="ORF">SAMN06297382_0029</name>
</gene>